<dbReference type="CDD" id="cd01097">
    <property type="entry name" value="Tetrahydromethanopterin_reductase"/>
    <property type="match status" value="1"/>
</dbReference>
<evidence type="ECO:0000256" key="1">
    <source>
        <dbReference type="ARBA" id="ARBA00023002"/>
    </source>
</evidence>
<dbReference type="eggNOG" id="COG2141">
    <property type="taxonomic scope" value="Bacteria"/>
</dbReference>
<dbReference type="HOGENOM" id="CLU_027853_5_3_11"/>
<keyword evidence="4" id="KW-1185">Reference proteome</keyword>
<dbReference type="OrthoDB" id="7816697at2"/>
<name>E5XPM3_SEGRC</name>
<dbReference type="EMBL" id="ACZI02000003">
    <property type="protein sequence ID" value="EFV13710.1"/>
    <property type="molecule type" value="Genomic_DNA"/>
</dbReference>
<evidence type="ECO:0000313" key="3">
    <source>
        <dbReference type="EMBL" id="EFV13710.1"/>
    </source>
</evidence>
<dbReference type="RefSeq" id="WP_007469036.1">
    <property type="nucleotide sequence ID" value="NZ_KI391954.1"/>
</dbReference>
<dbReference type="InterPro" id="IPR036661">
    <property type="entry name" value="Luciferase-like_sf"/>
</dbReference>
<dbReference type="InterPro" id="IPR022315">
    <property type="entry name" value="F420_OxRdatse_CPS4043_pred"/>
</dbReference>
<gene>
    <name evidence="3" type="ORF">HMPREF9336_01445</name>
</gene>
<evidence type="ECO:0000313" key="4">
    <source>
        <dbReference type="Proteomes" id="UP000004816"/>
    </source>
</evidence>
<accession>E5XPM3</accession>
<dbReference type="GO" id="GO:0016705">
    <property type="term" value="F:oxidoreductase activity, acting on paired donors, with incorporation or reduction of molecular oxygen"/>
    <property type="evidence" value="ECO:0007669"/>
    <property type="project" value="InterPro"/>
</dbReference>
<dbReference type="SUPFAM" id="SSF51679">
    <property type="entry name" value="Bacterial luciferase-like"/>
    <property type="match status" value="1"/>
</dbReference>
<feature type="domain" description="Luciferase-like" evidence="2">
    <location>
        <begin position="7"/>
        <end position="310"/>
    </location>
</feature>
<organism evidence="3 4">
    <name type="scientific">Segniliparus rugosus (strain ATCC BAA-974 / DSM 45345 / CCUG 50838 / CIP 108380 / JCM 13579 / CDC 945)</name>
    <dbReference type="NCBI Taxonomy" id="679197"/>
    <lineage>
        <taxon>Bacteria</taxon>
        <taxon>Bacillati</taxon>
        <taxon>Actinomycetota</taxon>
        <taxon>Actinomycetes</taxon>
        <taxon>Mycobacteriales</taxon>
        <taxon>Segniliparaceae</taxon>
        <taxon>Segniliparus</taxon>
    </lineage>
</organism>
<keyword evidence="1" id="KW-0560">Oxidoreductase</keyword>
<reference evidence="3 4" key="1">
    <citation type="journal article" date="2011" name="Stand. Genomic Sci.">
        <title>High quality draft genome sequence of Segniliparus rugosus CDC 945(T)= (ATCC BAA-974(T)).</title>
        <authorList>
            <person name="Earl A.M."/>
            <person name="Desjardins C.A."/>
            <person name="Fitzgerald M.G."/>
            <person name="Arachchi H.M."/>
            <person name="Zeng Q."/>
            <person name="Mehta T."/>
            <person name="Griggs A."/>
            <person name="Birren B.W."/>
            <person name="Toney N.C."/>
            <person name="Carr J."/>
            <person name="Posey J."/>
            <person name="Butler W.R."/>
        </authorList>
    </citation>
    <scope>NUCLEOTIDE SEQUENCE [LARGE SCALE GENOMIC DNA]</scope>
    <source>
        <strain evidence="4">ATCC BAA-974 / DSM 45345 / CCUG 50838 / CIP 108380 / JCM 13579 / CDC 945</strain>
    </source>
</reference>
<comment type="caution">
    <text evidence="3">The sequence shown here is derived from an EMBL/GenBank/DDBJ whole genome shotgun (WGS) entry which is preliminary data.</text>
</comment>
<evidence type="ECO:0000259" key="2">
    <source>
        <dbReference type="Pfam" id="PF00296"/>
    </source>
</evidence>
<dbReference type="Pfam" id="PF00296">
    <property type="entry name" value="Bac_luciferase"/>
    <property type="match status" value="1"/>
</dbReference>
<dbReference type="AlphaFoldDB" id="E5XPM3"/>
<dbReference type="PANTHER" id="PTHR43244:SF1">
    <property type="entry name" value="5,10-METHYLENETETRAHYDROMETHANOPTERIN REDUCTASE"/>
    <property type="match status" value="1"/>
</dbReference>
<dbReference type="Gene3D" id="3.20.20.30">
    <property type="entry name" value="Luciferase-like domain"/>
    <property type="match status" value="1"/>
</dbReference>
<dbReference type="Proteomes" id="UP000004816">
    <property type="component" value="Unassembled WGS sequence"/>
</dbReference>
<dbReference type="InterPro" id="IPR011251">
    <property type="entry name" value="Luciferase-like_dom"/>
</dbReference>
<sequence>MDFGLVVQLHRPAARAVELAKSAESYGFSHFWAFDSHILWEECNVVFAAILENTRRISVGPLVTNPVTRHPTVTASTFATLNDLYGNRTICGIGRGDSALRTLGRRPAGLAELRDSVRTIRALGNGEAVQGEAGGTIRLPWAGDSRLPVWVAAYGPKVLALTGEVADGLIVQLGDPELAVWMIEQVRTAADDAGRDPASIKFCVAAPAYVTGAHGDLDHAREQCRWFGAMVGNHVADIVARYGASGGAVPKALSDYVAAREGYDYNQHGQSGNTHAEYVPDSIVDRFCLLGGPDEQIERLREYEKIGVDQFALYLQHDAPGETLRAYGEKVLPALRKTAALG</sequence>
<protein>
    <submittedName>
        <fullName evidence="3">F420-dependent oxidoreductase</fullName>
    </submittedName>
</protein>
<proteinExistence type="predicted"/>
<dbReference type="STRING" id="679197.HMPREF9336_01445"/>
<dbReference type="InterPro" id="IPR050564">
    <property type="entry name" value="F420-G6PD/mer"/>
</dbReference>
<dbReference type="PANTHER" id="PTHR43244">
    <property type="match status" value="1"/>
</dbReference>
<dbReference type="NCBIfam" id="TIGR03842">
    <property type="entry name" value="F420_CPS_4043"/>
    <property type="match status" value="1"/>
</dbReference>